<evidence type="ECO:0000259" key="3">
    <source>
        <dbReference type="Pfam" id="PF03358"/>
    </source>
</evidence>
<dbReference type="PANTHER" id="PTHR43278:SF4">
    <property type="entry name" value="NAD(P)H-DEPENDENT FMN-CONTAINING OXIDOREDUCTASE YWQN-RELATED"/>
    <property type="match status" value="1"/>
</dbReference>
<evidence type="ECO:0000313" key="5">
    <source>
        <dbReference type="Proteomes" id="UP001199355"/>
    </source>
</evidence>
<dbReference type="Gene3D" id="3.40.50.360">
    <property type="match status" value="1"/>
</dbReference>
<sequence>MKVMFVNGSSHLRGTTMAAIEEMEKVFGAEGIETEVIQVGGKPIADCLQCNVCGKTGKCVFTDDGVNEFVEKAKDADGFVFATPVYFAHPSGRIFDFLDRAFYSSNGYENFKFKPGAAVAIARRGGMTASLDALNKYFGIAQMPTAGSTYWNMVHGLTAEDAPKDEEGMQTMRNLAKNMIWMMRCFEAGKKAGVPYPDTEKQFCTNFIR</sequence>
<dbReference type="InterPro" id="IPR051796">
    <property type="entry name" value="ISF_SsuE-like"/>
</dbReference>
<keyword evidence="2" id="KW-0288">FMN</keyword>
<dbReference type="AlphaFoldDB" id="A0AAE3DP65"/>
<gene>
    <name evidence="4" type="ORF">LKD45_14470</name>
</gene>
<dbReference type="GO" id="GO:0016491">
    <property type="term" value="F:oxidoreductase activity"/>
    <property type="evidence" value="ECO:0007669"/>
    <property type="project" value="InterPro"/>
</dbReference>
<organism evidence="4 5">
    <name type="scientific">Gallintestinimicrobium propionicum</name>
    <dbReference type="NCBI Taxonomy" id="2981770"/>
    <lineage>
        <taxon>Bacteria</taxon>
        <taxon>Bacillati</taxon>
        <taxon>Bacillota</taxon>
        <taxon>Clostridia</taxon>
        <taxon>Lachnospirales</taxon>
        <taxon>Lachnospiraceae</taxon>
        <taxon>Gallintestinimicrobium</taxon>
    </lineage>
</organism>
<dbReference type="SUPFAM" id="SSF52218">
    <property type="entry name" value="Flavoproteins"/>
    <property type="match status" value="1"/>
</dbReference>
<dbReference type="Proteomes" id="UP001199355">
    <property type="component" value="Unassembled WGS sequence"/>
</dbReference>
<dbReference type="InterPro" id="IPR005025">
    <property type="entry name" value="FMN_Rdtase-like_dom"/>
</dbReference>
<evidence type="ECO:0000313" key="4">
    <source>
        <dbReference type="EMBL" id="MCC2168873.1"/>
    </source>
</evidence>
<accession>A0AAE3DP65</accession>
<evidence type="ECO:0000256" key="1">
    <source>
        <dbReference type="ARBA" id="ARBA00022630"/>
    </source>
</evidence>
<protein>
    <submittedName>
        <fullName evidence="4">Flavodoxin family protein</fullName>
    </submittedName>
</protein>
<dbReference type="Pfam" id="PF03358">
    <property type="entry name" value="FMN_red"/>
    <property type="match status" value="1"/>
</dbReference>
<dbReference type="EMBL" id="JAJEQF010000050">
    <property type="protein sequence ID" value="MCC2168873.1"/>
    <property type="molecule type" value="Genomic_DNA"/>
</dbReference>
<dbReference type="InterPro" id="IPR029039">
    <property type="entry name" value="Flavoprotein-like_sf"/>
</dbReference>
<keyword evidence="5" id="KW-1185">Reference proteome</keyword>
<feature type="domain" description="NADPH-dependent FMN reductase-like" evidence="3">
    <location>
        <begin position="1"/>
        <end position="155"/>
    </location>
</feature>
<proteinExistence type="predicted"/>
<dbReference type="RefSeq" id="WP_308728961.1">
    <property type="nucleotide sequence ID" value="NZ_JAJEQF010000050.1"/>
</dbReference>
<name>A0AAE3DP65_9FIRM</name>
<reference evidence="4 5" key="1">
    <citation type="submission" date="2021-10" db="EMBL/GenBank/DDBJ databases">
        <title>Anaerobic single-cell dispensing facilitates the cultivation of human gut bacteria.</title>
        <authorList>
            <person name="Afrizal A."/>
        </authorList>
    </citation>
    <scope>NUCLEOTIDE SEQUENCE [LARGE SCALE GENOMIC DNA]</scope>
    <source>
        <strain evidence="4 5">CLA-AA-H244</strain>
    </source>
</reference>
<dbReference type="PANTHER" id="PTHR43278">
    <property type="entry name" value="NAD(P)H-DEPENDENT FMN-CONTAINING OXIDOREDUCTASE YWQN-RELATED"/>
    <property type="match status" value="1"/>
</dbReference>
<evidence type="ECO:0000256" key="2">
    <source>
        <dbReference type="ARBA" id="ARBA00022643"/>
    </source>
</evidence>
<keyword evidence="1" id="KW-0285">Flavoprotein</keyword>
<comment type="caution">
    <text evidence="4">The sequence shown here is derived from an EMBL/GenBank/DDBJ whole genome shotgun (WGS) entry which is preliminary data.</text>
</comment>